<dbReference type="Proteomes" id="UP001440612">
    <property type="component" value="Chromosome"/>
</dbReference>
<accession>A0ABZ2VAS7</accession>
<evidence type="ECO:0000313" key="2">
    <source>
        <dbReference type="EMBL" id="WZC50557.2"/>
    </source>
</evidence>
<evidence type="ECO:0000313" key="3">
    <source>
        <dbReference type="Proteomes" id="UP001440612"/>
    </source>
</evidence>
<sequence length="148" mass="16250">MMMKRLITFVSLLLSCGSVAVASDFGTKEQSQDIAGQLSAIVQTGGVDAGIDAMHDPSQPFSTSTLGIHLFEDGIIVGDNREPELLAAAYTEVEDLTGEPMWPRIVAAADMRDDAMLEWYHYDTEVEYTYACYSEWAIEGTALIMVCR</sequence>
<reference evidence="3" key="1">
    <citation type="submission" date="2024-04" db="EMBL/GenBank/DDBJ databases">
        <title>Phylogenomic analyses of a clade within the roseobacter group suggest taxonomic reassignments of species of the genera Aestuariivita, Citreicella, Loktanella, Nautella, Pelagibaca, Ruegeria, Thalassobius, Thiobacimonas and Tropicibacter, and the proposal o.</title>
        <authorList>
            <person name="Jeon C.O."/>
        </authorList>
    </citation>
    <scope>NUCLEOTIDE SEQUENCE [LARGE SCALE GENOMIC DNA]</scope>
    <source>
        <strain evidence="3">BS5-3</strain>
    </source>
</reference>
<feature type="signal peptide" evidence="1">
    <location>
        <begin position="1"/>
        <end position="22"/>
    </location>
</feature>
<gene>
    <name evidence="2" type="ORF">AABB29_08045</name>
</gene>
<organism evidence="2 3">
    <name type="scientific">Yoonia phaeophyticola</name>
    <dbReference type="NCBI Taxonomy" id="3137369"/>
    <lineage>
        <taxon>Bacteria</taxon>
        <taxon>Pseudomonadati</taxon>
        <taxon>Pseudomonadota</taxon>
        <taxon>Alphaproteobacteria</taxon>
        <taxon>Rhodobacterales</taxon>
        <taxon>Paracoccaceae</taxon>
        <taxon>Yoonia</taxon>
    </lineage>
</organism>
<name>A0ABZ2VAS7_9RHOB</name>
<keyword evidence="3" id="KW-1185">Reference proteome</keyword>
<dbReference type="EMBL" id="CP150951">
    <property type="protein sequence ID" value="WZC50557.2"/>
    <property type="molecule type" value="Genomic_DNA"/>
</dbReference>
<keyword evidence="1" id="KW-0732">Signal</keyword>
<proteinExistence type="predicted"/>
<feature type="chain" id="PRO_5045703120" evidence="1">
    <location>
        <begin position="23"/>
        <end position="148"/>
    </location>
</feature>
<protein>
    <submittedName>
        <fullName evidence="2">Uncharacterized protein</fullName>
    </submittedName>
</protein>
<evidence type="ECO:0000256" key="1">
    <source>
        <dbReference type="SAM" id="SignalP"/>
    </source>
</evidence>
<dbReference type="PROSITE" id="PS51257">
    <property type="entry name" value="PROKAR_LIPOPROTEIN"/>
    <property type="match status" value="1"/>
</dbReference>
<dbReference type="RefSeq" id="WP_373636729.1">
    <property type="nucleotide sequence ID" value="NZ_CP150951.2"/>
</dbReference>